<accession>A0A6A7KCT9</accession>
<reference evidence="1 2" key="1">
    <citation type="submission" date="2019-10" db="EMBL/GenBank/DDBJ databases">
        <title>Alkalibaculum tamaniensis sp.nov., a new alkaliphilic acetogen, isolated on methoxylated aromatics from a mud volcano.</title>
        <authorList>
            <person name="Khomyakova M.A."/>
            <person name="Merkel A.Y."/>
            <person name="Bonch-Osmolovskaya E.A."/>
            <person name="Slobodkin A.I."/>
        </authorList>
    </citation>
    <scope>NUCLEOTIDE SEQUENCE [LARGE SCALE GENOMIC DNA]</scope>
    <source>
        <strain evidence="1 2">M08DMB</strain>
    </source>
</reference>
<name>A0A6A7KCT9_9FIRM</name>
<evidence type="ECO:0000313" key="2">
    <source>
        <dbReference type="Proteomes" id="UP000440004"/>
    </source>
</evidence>
<gene>
    <name evidence="1" type="ORF">GC105_16350</name>
</gene>
<keyword evidence="2" id="KW-1185">Reference proteome</keyword>
<evidence type="ECO:0000313" key="1">
    <source>
        <dbReference type="EMBL" id="MPW27338.1"/>
    </source>
</evidence>
<sequence length="62" mass="7289">MKESEILTSLEVIFDTAKEIKEKSDCNFDNTDADYLIDTAILLGTYWRKERELDEKLSSYSY</sequence>
<dbReference type="EMBL" id="WHNX01000063">
    <property type="protein sequence ID" value="MPW27338.1"/>
    <property type="molecule type" value="Genomic_DNA"/>
</dbReference>
<dbReference type="Proteomes" id="UP000440004">
    <property type="component" value="Unassembled WGS sequence"/>
</dbReference>
<dbReference type="AlphaFoldDB" id="A0A6A7KCT9"/>
<organism evidence="1 2">
    <name type="scientific">Alkalibaculum sporogenes</name>
    <dbReference type="NCBI Taxonomy" id="2655001"/>
    <lineage>
        <taxon>Bacteria</taxon>
        <taxon>Bacillati</taxon>
        <taxon>Bacillota</taxon>
        <taxon>Clostridia</taxon>
        <taxon>Eubacteriales</taxon>
        <taxon>Eubacteriaceae</taxon>
        <taxon>Alkalibaculum</taxon>
    </lineage>
</organism>
<comment type="caution">
    <text evidence="1">The sequence shown here is derived from an EMBL/GenBank/DDBJ whole genome shotgun (WGS) entry which is preliminary data.</text>
</comment>
<protein>
    <submittedName>
        <fullName evidence="1">Uncharacterized protein</fullName>
    </submittedName>
</protein>
<proteinExistence type="predicted"/>